<protein>
    <recommendedName>
        <fullName evidence="4 6">dTDP-4-dehydrorhamnose reductase</fullName>
        <ecNumber evidence="3 6">1.1.1.133</ecNumber>
    </recommendedName>
</protein>
<sequence>MRIVVTGCQGQVGRCLVKRLNERSDIELYALDKTALNIVDGEQVSALLEKIAPDVIINAAAYTAVDKAEQEEDLAFAINCTGPENLAKAAKTNNALLLHISTDYVFDGVKAEPYQELDETNPQTVYGQSKLAGEKQIQLVGCRHVILRTAWVFEEHGHNFVNTMLKLATKPELGIVGDQLGGPTYADDIAAALISMMIQIQTDKKACREIVHFSGAPHCSWFDFAEEIFNTAINCGRLGSSPALKKIATVDYPLPASRPANSMLDCSKIKVVFGIEPSNWKLGLSKVIAFSELEN</sequence>
<gene>
    <name evidence="8" type="primary">rfbD</name>
    <name evidence="8" type="ORF">ACFOE0_22220</name>
</gene>
<evidence type="ECO:0000256" key="2">
    <source>
        <dbReference type="ARBA" id="ARBA00010944"/>
    </source>
</evidence>
<proteinExistence type="inferred from homology"/>
<dbReference type="Pfam" id="PF04321">
    <property type="entry name" value="RmlD_sub_bind"/>
    <property type="match status" value="1"/>
</dbReference>
<dbReference type="EC" id="1.1.1.133" evidence="3 6"/>
<evidence type="ECO:0000256" key="1">
    <source>
        <dbReference type="ARBA" id="ARBA00004781"/>
    </source>
</evidence>
<evidence type="ECO:0000313" key="8">
    <source>
        <dbReference type="EMBL" id="MFC3140876.1"/>
    </source>
</evidence>
<dbReference type="NCBIfam" id="TIGR01214">
    <property type="entry name" value="rmlD"/>
    <property type="match status" value="1"/>
</dbReference>
<comment type="caution">
    <text evidence="8">The sequence shown here is derived from an EMBL/GenBank/DDBJ whole genome shotgun (WGS) entry which is preliminary data.</text>
</comment>
<evidence type="ECO:0000256" key="4">
    <source>
        <dbReference type="ARBA" id="ARBA00017099"/>
    </source>
</evidence>
<evidence type="ECO:0000256" key="6">
    <source>
        <dbReference type="RuleBase" id="RU364082"/>
    </source>
</evidence>
<dbReference type="PANTHER" id="PTHR10491:SF4">
    <property type="entry name" value="METHIONINE ADENOSYLTRANSFERASE 2 SUBUNIT BETA"/>
    <property type="match status" value="1"/>
</dbReference>
<dbReference type="SUPFAM" id="SSF51735">
    <property type="entry name" value="NAD(P)-binding Rossmann-fold domains"/>
    <property type="match status" value="1"/>
</dbReference>
<dbReference type="EMBL" id="JBHRTD010000018">
    <property type="protein sequence ID" value="MFC3140876.1"/>
    <property type="molecule type" value="Genomic_DNA"/>
</dbReference>
<comment type="function">
    <text evidence="6">Catalyzes the reduction of dTDP-6-deoxy-L-lyxo-4-hexulose to yield dTDP-L-rhamnose.</text>
</comment>
<dbReference type="Gene3D" id="3.90.25.10">
    <property type="entry name" value="UDP-galactose 4-epimerase, domain 1"/>
    <property type="match status" value="1"/>
</dbReference>
<evidence type="ECO:0000256" key="3">
    <source>
        <dbReference type="ARBA" id="ARBA00012929"/>
    </source>
</evidence>
<dbReference type="InterPro" id="IPR005913">
    <property type="entry name" value="dTDP_dehydrorham_reduct"/>
</dbReference>
<dbReference type="RefSeq" id="WP_248934706.1">
    <property type="nucleotide sequence ID" value="NZ_JAKILF010000001.1"/>
</dbReference>
<dbReference type="PANTHER" id="PTHR10491">
    <property type="entry name" value="DTDP-4-DEHYDRORHAMNOSE REDUCTASE"/>
    <property type="match status" value="1"/>
</dbReference>
<comment type="cofactor">
    <cofactor evidence="6">
        <name>Mg(2+)</name>
        <dbReference type="ChEBI" id="CHEBI:18420"/>
    </cofactor>
    <text evidence="6">Binds 1 Mg(2+) ion per monomer.</text>
</comment>
<dbReference type="GO" id="GO:0008831">
    <property type="term" value="F:dTDP-4-dehydrorhamnose reductase activity"/>
    <property type="evidence" value="ECO:0007669"/>
    <property type="project" value="UniProtKB-EC"/>
</dbReference>
<evidence type="ECO:0000313" key="9">
    <source>
        <dbReference type="Proteomes" id="UP001595621"/>
    </source>
</evidence>
<keyword evidence="6" id="KW-0521">NADP</keyword>
<organism evidence="8 9">
    <name type="scientific">Shewanella submarina</name>
    <dbReference type="NCBI Taxonomy" id="2016376"/>
    <lineage>
        <taxon>Bacteria</taxon>
        <taxon>Pseudomonadati</taxon>
        <taxon>Pseudomonadota</taxon>
        <taxon>Gammaproteobacteria</taxon>
        <taxon>Alteromonadales</taxon>
        <taxon>Shewanellaceae</taxon>
        <taxon>Shewanella</taxon>
    </lineage>
</organism>
<accession>A0ABV7GMY5</accession>
<reference evidence="9" key="1">
    <citation type="journal article" date="2019" name="Int. J. Syst. Evol. Microbiol.">
        <title>The Global Catalogue of Microorganisms (GCM) 10K type strain sequencing project: providing services to taxonomists for standard genome sequencing and annotation.</title>
        <authorList>
            <consortium name="The Broad Institute Genomics Platform"/>
            <consortium name="The Broad Institute Genome Sequencing Center for Infectious Disease"/>
            <person name="Wu L."/>
            <person name="Ma J."/>
        </authorList>
    </citation>
    <scope>NUCLEOTIDE SEQUENCE [LARGE SCALE GENOMIC DNA]</scope>
    <source>
        <strain evidence="9">KCTC 52277</strain>
    </source>
</reference>
<comment type="similarity">
    <text evidence="2 6">Belongs to the dTDP-4-dehydrorhamnose reductase family.</text>
</comment>
<comment type="pathway">
    <text evidence="1 6">Carbohydrate biosynthesis; dTDP-L-rhamnose biosynthesis.</text>
</comment>
<comment type="catalytic activity">
    <reaction evidence="5 6">
        <text>dTDP-beta-L-rhamnose + NADP(+) = dTDP-4-dehydro-beta-L-rhamnose + NADPH + H(+)</text>
        <dbReference type="Rhea" id="RHEA:21796"/>
        <dbReference type="ChEBI" id="CHEBI:15378"/>
        <dbReference type="ChEBI" id="CHEBI:57510"/>
        <dbReference type="ChEBI" id="CHEBI:57783"/>
        <dbReference type="ChEBI" id="CHEBI:58349"/>
        <dbReference type="ChEBI" id="CHEBI:62830"/>
        <dbReference type="EC" id="1.1.1.133"/>
    </reaction>
</comment>
<keyword evidence="6 8" id="KW-0560">Oxidoreductase</keyword>
<keyword evidence="9" id="KW-1185">Reference proteome</keyword>
<dbReference type="InterPro" id="IPR029903">
    <property type="entry name" value="RmlD-like-bd"/>
</dbReference>
<feature type="domain" description="RmlD-like substrate binding" evidence="7">
    <location>
        <begin position="1"/>
        <end position="289"/>
    </location>
</feature>
<dbReference type="Gene3D" id="3.40.50.720">
    <property type="entry name" value="NAD(P)-binding Rossmann-like Domain"/>
    <property type="match status" value="1"/>
</dbReference>
<dbReference type="CDD" id="cd05254">
    <property type="entry name" value="dTDP_HR_like_SDR_e"/>
    <property type="match status" value="1"/>
</dbReference>
<evidence type="ECO:0000256" key="5">
    <source>
        <dbReference type="ARBA" id="ARBA00048200"/>
    </source>
</evidence>
<evidence type="ECO:0000259" key="7">
    <source>
        <dbReference type="Pfam" id="PF04321"/>
    </source>
</evidence>
<dbReference type="Proteomes" id="UP001595621">
    <property type="component" value="Unassembled WGS sequence"/>
</dbReference>
<name>A0ABV7GMY5_9GAMM</name>
<dbReference type="InterPro" id="IPR036291">
    <property type="entry name" value="NAD(P)-bd_dom_sf"/>
</dbReference>